<evidence type="ECO:0000313" key="3">
    <source>
        <dbReference type="Proteomes" id="UP000078559"/>
    </source>
</evidence>
<organism evidence="2 3">
    <name type="scientific">Cytospora mali</name>
    <name type="common">Apple Valsa canker fungus</name>
    <name type="synonym">Valsa mali</name>
    <dbReference type="NCBI Taxonomy" id="578113"/>
    <lineage>
        <taxon>Eukaryota</taxon>
        <taxon>Fungi</taxon>
        <taxon>Dikarya</taxon>
        <taxon>Ascomycota</taxon>
        <taxon>Pezizomycotina</taxon>
        <taxon>Sordariomycetes</taxon>
        <taxon>Sordariomycetidae</taxon>
        <taxon>Diaporthales</taxon>
        <taxon>Cytosporaceae</taxon>
        <taxon>Cytospora</taxon>
    </lineage>
</organism>
<sequence>MHAFRFKAVLWVLTGLATFLVIGRVLIRSILIKSFHLDDLFSFLAYVLLVITMILATIANPLTYEVSAIIVGESPMPETSKFDDMVIRGQAAEMERGRPDAFLDGPLLR</sequence>
<dbReference type="EMBL" id="CM003107">
    <property type="protein sequence ID" value="KUI73313.1"/>
    <property type="molecule type" value="Genomic_DNA"/>
</dbReference>
<gene>
    <name evidence="2" type="ORF">VM1G_11916</name>
</gene>
<dbReference type="AlphaFoldDB" id="A0A194WB65"/>
<proteinExistence type="predicted"/>
<dbReference type="Proteomes" id="UP000078559">
    <property type="component" value="Chromosome 10"/>
</dbReference>
<dbReference type="OrthoDB" id="444631at2759"/>
<evidence type="ECO:0000313" key="2">
    <source>
        <dbReference type="EMBL" id="KUI73313.1"/>
    </source>
</evidence>
<accession>A0A194WB65</accession>
<keyword evidence="1" id="KW-0812">Transmembrane</keyword>
<protein>
    <submittedName>
        <fullName evidence="2">Uncharacterized protein</fullName>
    </submittedName>
</protein>
<name>A0A194WB65_CYTMA</name>
<feature type="transmembrane region" description="Helical" evidence="1">
    <location>
        <begin position="39"/>
        <end position="59"/>
    </location>
</feature>
<keyword evidence="3" id="KW-1185">Reference proteome</keyword>
<keyword evidence="1" id="KW-1133">Transmembrane helix</keyword>
<reference evidence="2" key="1">
    <citation type="submission" date="2014-12" db="EMBL/GenBank/DDBJ databases">
        <title>Genome Sequence of Valsa Canker Pathogens Uncovers a Specific Adaption of Colonization on Woody Bark.</title>
        <authorList>
            <person name="Yin Z."/>
            <person name="Liu H."/>
            <person name="Gao X."/>
            <person name="Li Z."/>
            <person name="Song N."/>
            <person name="Ke X."/>
            <person name="Dai Q."/>
            <person name="Wu Y."/>
            <person name="Sun Y."/>
            <person name="Xu J.-R."/>
            <person name="Kang Z.K."/>
            <person name="Wang L."/>
            <person name="Huang L."/>
        </authorList>
    </citation>
    <scope>NUCLEOTIDE SEQUENCE [LARGE SCALE GENOMIC DNA]</scope>
    <source>
        <strain evidence="2">03-8</strain>
    </source>
</reference>
<evidence type="ECO:0000256" key="1">
    <source>
        <dbReference type="SAM" id="Phobius"/>
    </source>
</evidence>
<keyword evidence="1" id="KW-0472">Membrane</keyword>
<feature type="transmembrane region" description="Helical" evidence="1">
    <location>
        <begin position="6"/>
        <end position="27"/>
    </location>
</feature>